<feature type="domain" description="Siphovirus-type tail component RIFT-related" evidence="1">
    <location>
        <begin position="21"/>
        <end position="122"/>
    </location>
</feature>
<dbReference type="NCBIfam" id="TIGR01633">
    <property type="entry name" value="phi3626_gp14_N"/>
    <property type="match status" value="1"/>
</dbReference>
<accession>A0A9E2BM82</accession>
<comment type="caution">
    <text evidence="2">The sequence shown here is derived from an EMBL/GenBank/DDBJ whole genome shotgun (WGS) entry which is preliminary data.</text>
</comment>
<proteinExistence type="predicted"/>
<reference evidence="2 3" key="1">
    <citation type="journal article" date="2021" name="bioRxiv">
        <title>Unique metabolic strategies in Hadean analogues reveal hints for primordial physiology.</title>
        <authorList>
            <person name="Nobu M.K."/>
            <person name="Nakai R."/>
            <person name="Tamazawa S."/>
            <person name="Mori H."/>
            <person name="Toyoda A."/>
            <person name="Ijiri A."/>
            <person name="Suzuki S."/>
            <person name="Kurokawa K."/>
            <person name="Kamagata Y."/>
            <person name="Tamaki H."/>
        </authorList>
    </citation>
    <scope>NUCLEOTIDE SEQUENCE [LARGE SCALE GENOMIC DNA]</scope>
    <source>
        <strain evidence="2">BS525</strain>
    </source>
</reference>
<dbReference type="InterPro" id="IPR006520">
    <property type="entry name" value="Dit_BPSPP_N"/>
</dbReference>
<dbReference type="InterPro" id="IPR008841">
    <property type="entry name" value="Siphovirus-type_tail_N"/>
</dbReference>
<protein>
    <recommendedName>
        <fullName evidence="1">Siphovirus-type tail component RIFT-related domain-containing protein</fullName>
    </recommendedName>
</protein>
<dbReference type="Gene3D" id="2.40.30.200">
    <property type="match status" value="1"/>
</dbReference>
<dbReference type="AlphaFoldDB" id="A0A9E2BM82"/>
<dbReference type="Pfam" id="PF05709">
    <property type="entry name" value="Sipho_tail"/>
    <property type="match status" value="1"/>
</dbReference>
<name>A0A9E2BM82_PSYF1</name>
<evidence type="ECO:0000259" key="1">
    <source>
        <dbReference type="Pfam" id="PF05709"/>
    </source>
</evidence>
<evidence type="ECO:0000313" key="2">
    <source>
        <dbReference type="EMBL" id="MBT9145569.1"/>
    </source>
</evidence>
<dbReference type="Proteomes" id="UP000811545">
    <property type="component" value="Unassembled WGS sequence"/>
</dbReference>
<dbReference type="EMBL" id="QLTW01000118">
    <property type="protein sequence ID" value="MBT9145569.1"/>
    <property type="molecule type" value="Genomic_DNA"/>
</dbReference>
<evidence type="ECO:0000313" key="3">
    <source>
        <dbReference type="Proteomes" id="UP000811545"/>
    </source>
</evidence>
<organism evidence="2 3">
    <name type="scientific">Psychracetigena formicireducens</name>
    <dbReference type="NCBI Taxonomy" id="2986056"/>
    <lineage>
        <taxon>Bacteria</taxon>
        <taxon>Bacillati</taxon>
        <taxon>Candidatus Lithacetigenota</taxon>
        <taxon>Candidatus Psychracetigena</taxon>
    </lineage>
</organism>
<sequence>MGFRYAGVHSRERGIILLKVPISLLPATRDRIIVLPGRRGVLRYRPDVHERIWTLDCVVEGSSYRDLWVRVRAIETWLSPTAMRELIFDAHPGHRWMAILTGEINVAVKGGRFGFFTLTFACPDPTPGVI</sequence>
<gene>
    <name evidence="2" type="ORF">DDT42_01442</name>
</gene>